<evidence type="ECO:0000313" key="4">
    <source>
        <dbReference type="Proteomes" id="UP001152888"/>
    </source>
</evidence>
<dbReference type="Pfam" id="PF25298">
    <property type="entry name" value="Baculo_FP_2nd"/>
    <property type="match status" value="1"/>
</dbReference>
<evidence type="ECO:0000259" key="2">
    <source>
        <dbReference type="Pfam" id="PF25298"/>
    </source>
</evidence>
<dbReference type="OrthoDB" id="6761697at2759"/>
<feature type="domain" description="FP protein C-terminal" evidence="2">
    <location>
        <begin position="217"/>
        <end position="269"/>
    </location>
</feature>
<dbReference type="AlphaFoldDB" id="A0A9P0LVR3"/>
<name>A0A9P0LVR3_ACAOB</name>
<gene>
    <name evidence="3" type="ORF">ACAOBT_LOCUS25002</name>
</gene>
<dbReference type="Proteomes" id="UP001152888">
    <property type="component" value="Unassembled WGS sequence"/>
</dbReference>
<proteinExistence type="predicted"/>
<comment type="caution">
    <text evidence="3">The sequence shown here is derived from an EMBL/GenBank/DDBJ whole genome shotgun (WGS) entry which is preliminary data.</text>
</comment>
<dbReference type="EMBL" id="CAKOFQ010007368">
    <property type="protein sequence ID" value="CAH1999495.1"/>
    <property type="molecule type" value="Genomic_DNA"/>
</dbReference>
<feature type="coiled-coil region" evidence="1">
    <location>
        <begin position="78"/>
        <end position="112"/>
    </location>
</feature>
<keyword evidence="4" id="KW-1185">Reference proteome</keyword>
<protein>
    <recommendedName>
        <fullName evidence="2">FP protein C-terminal domain-containing protein</fullName>
    </recommendedName>
</protein>
<sequence>MGETSSRRSLGPSTLTPMLFQAGNGMGTAVSTDDWMVSAMQDIKWELRQIREQQNSLVSSVSFCSDKVSDFEAKLLNIDEYIRKTEKLMQENLDLKTEVTDLKKRLNDLDQASRSNNTEIQGIPEKEKENLIEVVKNIGNYINYGASTEQIDYLHRVQSNRNSKNTVKNIIVYFTTRTLKENLLASAKIKRNERENGSPRMNITGLSETVYLNEHLTLANRILFKEARTVAKNKKYKLVWTKGGQIFVRKDYTSKTIHISSAEAIKNIK</sequence>
<dbReference type="InterPro" id="IPR004244">
    <property type="entry name" value="Transposase_22"/>
</dbReference>
<dbReference type="Gene3D" id="3.30.70.1820">
    <property type="entry name" value="L1 transposable element, RRM domain"/>
    <property type="match status" value="1"/>
</dbReference>
<organism evidence="3 4">
    <name type="scientific">Acanthoscelides obtectus</name>
    <name type="common">Bean weevil</name>
    <name type="synonym">Bruchus obtectus</name>
    <dbReference type="NCBI Taxonomy" id="200917"/>
    <lineage>
        <taxon>Eukaryota</taxon>
        <taxon>Metazoa</taxon>
        <taxon>Ecdysozoa</taxon>
        <taxon>Arthropoda</taxon>
        <taxon>Hexapoda</taxon>
        <taxon>Insecta</taxon>
        <taxon>Pterygota</taxon>
        <taxon>Neoptera</taxon>
        <taxon>Endopterygota</taxon>
        <taxon>Coleoptera</taxon>
        <taxon>Polyphaga</taxon>
        <taxon>Cucujiformia</taxon>
        <taxon>Chrysomeloidea</taxon>
        <taxon>Chrysomelidae</taxon>
        <taxon>Bruchinae</taxon>
        <taxon>Bruchini</taxon>
        <taxon>Acanthoscelides</taxon>
    </lineage>
</organism>
<dbReference type="PANTHER" id="PTHR11505">
    <property type="entry name" value="L1 TRANSPOSABLE ELEMENT-RELATED"/>
    <property type="match status" value="1"/>
</dbReference>
<accession>A0A9P0LVR3</accession>
<evidence type="ECO:0000256" key="1">
    <source>
        <dbReference type="SAM" id="Coils"/>
    </source>
</evidence>
<keyword evidence="1" id="KW-0175">Coiled coil</keyword>
<reference evidence="3" key="1">
    <citation type="submission" date="2022-03" db="EMBL/GenBank/DDBJ databases">
        <authorList>
            <person name="Sayadi A."/>
        </authorList>
    </citation>
    <scope>NUCLEOTIDE SEQUENCE</scope>
</reference>
<dbReference type="InterPro" id="IPR057251">
    <property type="entry name" value="FP_C"/>
</dbReference>
<evidence type="ECO:0000313" key="3">
    <source>
        <dbReference type="EMBL" id="CAH1999495.1"/>
    </source>
</evidence>